<protein>
    <recommendedName>
        <fullName evidence="1">Mycothiol-dependent maleylpyruvate isomerase metal-binding domain-containing protein</fullName>
    </recommendedName>
</protein>
<name>A0A1X1TP36_9MYCO</name>
<sequence>MLVCLRCADVNIEILRYQYGSRRPRNPRSLPPYAERVQEAAKADILAALDDSGKRLVSMVRQLDPERAARPVPGLAWTAVETAAHVVTVLGRLLGDRRRGATNEEVAELNATCLSEYTDRDIADVADRLEASLRTVIDRVYAKVDFDRQYPFHGGSTISAGGGARWILCEVLVHGYDIAAATGIEWGIPAAEASLAIRGPAESMNRLSESASSTRHRVCLGQDDIVEFVASSGAGSAGVGPIDAQPRELLLGLFKRIDVSDPRLALLLADLPNL</sequence>
<feature type="domain" description="Mycothiol-dependent maleylpyruvate isomerase metal-binding" evidence="1">
    <location>
        <begin position="50"/>
        <end position="179"/>
    </location>
</feature>
<keyword evidence="3" id="KW-1185">Reference proteome</keyword>
<dbReference type="Pfam" id="PF11716">
    <property type="entry name" value="MDMPI_N"/>
    <property type="match status" value="1"/>
</dbReference>
<dbReference type="InterPro" id="IPR024344">
    <property type="entry name" value="MDMPI_metal-binding"/>
</dbReference>
<dbReference type="STRING" id="44010.AWC00_04660"/>
<accession>A0A1X1TP36</accession>
<evidence type="ECO:0000313" key="2">
    <source>
        <dbReference type="EMBL" id="BBZ37805.1"/>
    </source>
</evidence>
<proteinExistence type="predicted"/>
<dbReference type="InterPro" id="IPR034660">
    <property type="entry name" value="DinB/YfiT-like"/>
</dbReference>
<evidence type="ECO:0000313" key="3">
    <source>
        <dbReference type="Proteomes" id="UP000467385"/>
    </source>
</evidence>
<dbReference type="Proteomes" id="UP000467385">
    <property type="component" value="Chromosome"/>
</dbReference>
<reference evidence="2 3" key="1">
    <citation type="journal article" date="2019" name="Emerg. Microbes Infect.">
        <title>Comprehensive subspecies identification of 175 nontuberculous mycobacteria species based on 7547 genomic profiles.</title>
        <authorList>
            <person name="Matsumoto Y."/>
            <person name="Kinjo T."/>
            <person name="Motooka D."/>
            <person name="Nabeya D."/>
            <person name="Jung N."/>
            <person name="Uechi K."/>
            <person name="Horii T."/>
            <person name="Iida T."/>
            <person name="Fujita J."/>
            <person name="Nakamura S."/>
        </authorList>
    </citation>
    <scope>NUCLEOTIDE SEQUENCE [LARGE SCALE GENOMIC DNA]</scope>
    <source>
        <strain evidence="2 3">JCM 14738</strain>
    </source>
</reference>
<dbReference type="EMBL" id="AP022613">
    <property type="protein sequence ID" value="BBZ37805.1"/>
    <property type="molecule type" value="Genomic_DNA"/>
</dbReference>
<dbReference type="AlphaFoldDB" id="A0A1X1TP36"/>
<dbReference type="SUPFAM" id="SSF109854">
    <property type="entry name" value="DinB/YfiT-like putative metalloenzymes"/>
    <property type="match status" value="1"/>
</dbReference>
<gene>
    <name evidence="2" type="ORF">MCNS_08680</name>
</gene>
<evidence type="ECO:0000259" key="1">
    <source>
        <dbReference type="Pfam" id="PF11716"/>
    </source>
</evidence>
<dbReference type="Gene3D" id="1.20.120.450">
    <property type="entry name" value="dinb family like domain"/>
    <property type="match status" value="1"/>
</dbReference>
<organism evidence="2 3">
    <name type="scientific">Mycobacterium conspicuum</name>
    <dbReference type="NCBI Taxonomy" id="44010"/>
    <lineage>
        <taxon>Bacteria</taxon>
        <taxon>Bacillati</taxon>
        <taxon>Actinomycetota</taxon>
        <taxon>Actinomycetes</taxon>
        <taxon>Mycobacteriales</taxon>
        <taxon>Mycobacteriaceae</taxon>
        <taxon>Mycobacterium</taxon>
    </lineage>
</organism>